<gene>
    <name evidence="7" type="ORF">AWM74_02410</name>
</gene>
<dbReference type="GO" id="GO:0005886">
    <property type="term" value="C:plasma membrane"/>
    <property type="evidence" value="ECO:0007669"/>
    <property type="project" value="UniProtKB-SubCell"/>
</dbReference>
<accession>A0AAC9F3Q9</accession>
<keyword evidence="3 6" id="KW-0812">Transmembrane</keyword>
<dbReference type="EMBL" id="CP014162">
    <property type="protein sequence ID" value="AMB97160.1"/>
    <property type="molecule type" value="Genomic_DNA"/>
</dbReference>
<keyword evidence="5 6" id="KW-0472">Membrane</keyword>
<feature type="transmembrane region" description="Helical" evidence="6">
    <location>
        <begin position="316"/>
        <end position="336"/>
    </location>
</feature>
<evidence type="ECO:0000256" key="4">
    <source>
        <dbReference type="ARBA" id="ARBA00022989"/>
    </source>
</evidence>
<protein>
    <submittedName>
        <fullName evidence="7">Polysaccharide biosynthesis protein</fullName>
    </submittedName>
</protein>
<proteinExistence type="predicted"/>
<evidence type="ECO:0000256" key="5">
    <source>
        <dbReference type="ARBA" id="ARBA00023136"/>
    </source>
</evidence>
<feature type="transmembrane region" description="Helical" evidence="6">
    <location>
        <begin position="141"/>
        <end position="159"/>
    </location>
</feature>
<dbReference type="InterPro" id="IPR050833">
    <property type="entry name" value="Poly_Biosynth_Transport"/>
</dbReference>
<reference evidence="7 8" key="1">
    <citation type="journal article" date="2016" name="Genome Announc.">
        <title>Complete Genome Sequences of Aerococcus christensenii CCUG 28831T, Aerococcus sanguinicola CCUG 43001T, Aerococcus urinae CCUG 36881T, Aerococcus urinaeequi CCUG 28094T, Aerococcus urinaehominis CCUG 42038 BT, and Aerococcus viridans CCUG 4311T.</title>
        <authorList>
            <person name="Carkaci D."/>
            <person name="Dargis R."/>
            <person name="Nielsen X.C."/>
            <person name="Skovgaard O."/>
            <person name="Fuursted K."/>
            <person name="Christensen J.J."/>
        </authorList>
    </citation>
    <scope>NUCLEOTIDE SEQUENCE [LARGE SCALE GENOMIC DNA]</scope>
    <source>
        <strain evidence="7 8">CCUG28094</strain>
    </source>
</reference>
<keyword evidence="4 6" id="KW-1133">Transmembrane helix</keyword>
<dbReference type="KEGG" id="aui:APT62_02275"/>
<evidence type="ECO:0000256" key="3">
    <source>
        <dbReference type="ARBA" id="ARBA00022692"/>
    </source>
</evidence>
<feature type="transmembrane region" description="Helical" evidence="6">
    <location>
        <begin position="165"/>
        <end position="182"/>
    </location>
</feature>
<feature type="transmembrane region" description="Helical" evidence="6">
    <location>
        <begin position="108"/>
        <end position="129"/>
    </location>
</feature>
<name>A0AAC9F3Q9_9LACT</name>
<dbReference type="Proteomes" id="UP000067698">
    <property type="component" value="Chromosome"/>
</dbReference>
<evidence type="ECO:0000256" key="1">
    <source>
        <dbReference type="ARBA" id="ARBA00004651"/>
    </source>
</evidence>
<feature type="transmembrane region" description="Helical" evidence="6">
    <location>
        <begin position="421"/>
        <end position="438"/>
    </location>
</feature>
<evidence type="ECO:0000313" key="8">
    <source>
        <dbReference type="Proteomes" id="UP000067698"/>
    </source>
</evidence>
<evidence type="ECO:0000256" key="6">
    <source>
        <dbReference type="SAM" id="Phobius"/>
    </source>
</evidence>
<dbReference type="AlphaFoldDB" id="A0AAC9F3Q9"/>
<evidence type="ECO:0000313" key="7">
    <source>
        <dbReference type="EMBL" id="AMB97160.1"/>
    </source>
</evidence>
<reference evidence="8" key="2">
    <citation type="submission" date="2016-01" db="EMBL/GenBank/DDBJ databases">
        <title>Six Aerococcus type strain genome sequencing and assembly using PacBio and Illumina Hiseq.</title>
        <authorList>
            <person name="Carkaci D."/>
            <person name="Dargis R."/>
            <person name="Nielsen X.C."/>
            <person name="Skovgaard O."/>
            <person name="Fuursted K."/>
            <person name="Christensen J.J."/>
        </authorList>
    </citation>
    <scope>NUCLEOTIDE SEQUENCE [LARGE SCALE GENOMIC DNA]</scope>
    <source>
        <strain evidence="8">CCUG28094</strain>
    </source>
</reference>
<dbReference type="RefSeq" id="WP_026466494.1">
    <property type="nucleotide sequence ID" value="NZ_CP013988.1"/>
</dbReference>
<keyword evidence="2" id="KW-1003">Cell membrane</keyword>
<evidence type="ECO:0000256" key="2">
    <source>
        <dbReference type="ARBA" id="ARBA00022475"/>
    </source>
</evidence>
<dbReference type="PANTHER" id="PTHR30250:SF11">
    <property type="entry name" value="O-ANTIGEN TRANSPORTER-RELATED"/>
    <property type="match status" value="1"/>
</dbReference>
<feature type="transmembrane region" description="Helical" evidence="6">
    <location>
        <begin position="283"/>
        <end position="304"/>
    </location>
</feature>
<feature type="transmembrane region" description="Helical" evidence="6">
    <location>
        <begin position="7"/>
        <end position="31"/>
    </location>
</feature>
<feature type="transmembrane region" description="Helical" evidence="6">
    <location>
        <begin position="241"/>
        <end position="263"/>
    </location>
</feature>
<comment type="subcellular location">
    <subcellularLocation>
        <location evidence="1">Cell membrane</location>
        <topology evidence="1">Multi-pass membrane protein</topology>
    </subcellularLocation>
</comment>
<feature type="transmembrane region" description="Helical" evidence="6">
    <location>
        <begin position="43"/>
        <end position="63"/>
    </location>
</feature>
<feature type="transmembrane region" description="Helical" evidence="6">
    <location>
        <begin position="203"/>
        <end position="229"/>
    </location>
</feature>
<organism evidence="7 8">
    <name type="scientific">Aerococcus urinaeequi</name>
    <dbReference type="NCBI Taxonomy" id="51665"/>
    <lineage>
        <taxon>Bacteria</taxon>
        <taxon>Bacillati</taxon>
        <taxon>Bacillota</taxon>
        <taxon>Bacilli</taxon>
        <taxon>Lactobacillales</taxon>
        <taxon>Aerococcaceae</taxon>
        <taxon>Aerococcus</taxon>
    </lineage>
</organism>
<dbReference type="PANTHER" id="PTHR30250">
    <property type="entry name" value="PST FAMILY PREDICTED COLANIC ACID TRANSPORTER"/>
    <property type="match status" value="1"/>
</dbReference>
<dbReference type="GeneID" id="92866402"/>
<feature type="transmembrane region" description="Helical" evidence="6">
    <location>
        <begin position="84"/>
        <end position="102"/>
    </location>
</feature>
<sequence>MKTLKNIINVAFSNIIGFGTSFIVGFILPTILTVADYGNYRQYTLYLSFTYLFHLGFADGIYIKYGGADPSSLDPETIQNEHNFANVFQLVMLILMLAVTIVTKNPVLILFSIVTFFNNVTTYHGNFFQATGQFSLFTKGSIFRSVSYIVMLLIGILVIQSDNYVFYIVLNVISYVLMYIYFEYNFIKRSGFNPKFTVADKLPIFKVGFLILLANMSLTFVGNIGNWVVNWNFPKEQFAYYSFQSSVLNVIILIVNAVALVFYNMISKTDNPKVAKVIKRLTLLLGIFGGLGFFVFKFIIEMFISKYTSSIELLSITFVAIPYIMISKILISNLYKAKRSERKYIRDSIAYAVLSFIFVYLAYFLTHSMVGIAWATTACYFLWYMYTSRVEFQTLKSDASEWGLIISHVVVFYLTANFMNIYMGFIVYAVYLAIILVVKRVELQDIFQQIIKMDEE</sequence>